<evidence type="ECO:0000313" key="2">
    <source>
        <dbReference type="EMBL" id="TBU59034.1"/>
    </source>
</evidence>
<dbReference type="AlphaFoldDB" id="A0A4Q9PXE1"/>
<reference evidence="2 3" key="1">
    <citation type="submission" date="2019-01" db="EMBL/GenBank/DDBJ databases">
        <title>Draft genome sequences of three monokaryotic isolates of the white-rot basidiomycete fungus Dichomitus squalens.</title>
        <authorList>
            <consortium name="DOE Joint Genome Institute"/>
            <person name="Lopez S.C."/>
            <person name="Andreopoulos B."/>
            <person name="Pangilinan J."/>
            <person name="Lipzen A."/>
            <person name="Riley R."/>
            <person name="Ahrendt S."/>
            <person name="Ng V."/>
            <person name="Barry K."/>
            <person name="Daum C."/>
            <person name="Grigoriev I.V."/>
            <person name="Hilden K.S."/>
            <person name="Makela M.R."/>
            <person name="de Vries R.P."/>
        </authorList>
    </citation>
    <scope>NUCLEOTIDE SEQUENCE [LARGE SCALE GENOMIC DNA]</scope>
    <source>
        <strain evidence="2 3">CBS 464.89</strain>
    </source>
</reference>
<accession>A0A4Q9PXE1</accession>
<feature type="region of interest" description="Disordered" evidence="1">
    <location>
        <begin position="170"/>
        <end position="194"/>
    </location>
</feature>
<name>A0A4Q9PXE1_9APHY</name>
<feature type="region of interest" description="Disordered" evidence="1">
    <location>
        <begin position="27"/>
        <end position="52"/>
    </location>
</feature>
<feature type="region of interest" description="Disordered" evidence="1">
    <location>
        <begin position="66"/>
        <end position="113"/>
    </location>
</feature>
<evidence type="ECO:0000256" key="1">
    <source>
        <dbReference type="SAM" id="MobiDB-lite"/>
    </source>
</evidence>
<feature type="compositionally biased region" description="Polar residues" evidence="1">
    <location>
        <begin position="67"/>
        <end position="96"/>
    </location>
</feature>
<sequence length="213" mass="22639">MSILPACSPPNPEITLSHARELSTTCGADISASPNHNLSIPQPTPADIPSQVNTPVLVTPAAAPIASSAQTSDAGPSGSTATESQAPGTIAPSTSSKKPRAPRKAPQWPPPADLRGDKWIYARNWFTKNAGTEAQFEAHYKSMTATERKVSCSYLSRSCTHRNTLDRRPRASWHVSSTHSAATGRAVRTSAPCHSRRVSPASSFHLCQAGNTY</sequence>
<dbReference type="Proteomes" id="UP000292082">
    <property type="component" value="Unassembled WGS sequence"/>
</dbReference>
<feature type="compositionally biased region" description="Polar residues" evidence="1">
    <location>
        <begin position="27"/>
        <end position="41"/>
    </location>
</feature>
<keyword evidence="3" id="KW-1185">Reference proteome</keyword>
<evidence type="ECO:0000313" key="3">
    <source>
        <dbReference type="Proteomes" id="UP000292082"/>
    </source>
</evidence>
<protein>
    <submittedName>
        <fullName evidence="2">Uncharacterized protein</fullName>
    </submittedName>
</protein>
<gene>
    <name evidence="2" type="ORF">BD310DRAFT_436863</name>
</gene>
<dbReference type="EMBL" id="ML145118">
    <property type="protein sequence ID" value="TBU59034.1"/>
    <property type="molecule type" value="Genomic_DNA"/>
</dbReference>
<proteinExistence type="predicted"/>
<organism evidence="2 3">
    <name type="scientific">Dichomitus squalens</name>
    <dbReference type="NCBI Taxonomy" id="114155"/>
    <lineage>
        <taxon>Eukaryota</taxon>
        <taxon>Fungi</taxon>
        <taxon>Dikarya</taxon>
        <taxon>Basidiomycota</taxon>
        <taxon>Agaricomycotina</taxon>
        <taxon>Agaricomycetes</taxon>
        <taxon>Polyporales</taxon>
        <taxon>Polyporaceae</taxon>
        <taxon>Dichomitus</taxon>
    </lineage>
</organism>